<evidence type="ECO:0000313" key="2">
    <source>
        <dbReference type="EMBL" id="KAI0294471.1"/>
    </source>
</evidence>
<dbReference type="Proteomes" id="UP001203297">
    <property type="component" value="Unassembled WGS sequence"/>
</dbReference>
<evidence type="ECO:0000256" key="1">
    <source>
        <dbReference type="SAM" id="MobiDB-lite"/>
    </source>
</evidence>
<gene>
    <name evidence="2" type="ORF">B0F90DRAFT_1919688</name>
</gene>
<evidence type="ECO:0000313" key="3">
    <source>
        <dbReference type="Proteomes" id="UP001203297"/>
    </source>
</evidence>
<dbReference type="EMBL" id="WTXG01000074">
    <property type="protein sequence ID" value="KAI0294471.1"/>
    <property type="molecule type" value="Genomic_DNA"/>
</dbReference>
<sequence length="182" mass="19622">MLRESRTAAASKSSGLEKRRCTLRYAVVPFKEPRGDNKWRVDDSALGDFVVAIENARRVALLKLGNKVGKSIDEISGEDFVRMVRKELAKEVINVARNSTGTGWRGGSRTDGMGLGVVCGLNKYARKGLPGGGLPNVGGASGAKPLEPDRLDTKLGAANEGETAKTRRTQAATEERIVEVRR</sequence>
<feature type="region of interest" description="Disordered" evidence="1">
    <location>
        <begin position="136"/>
        <end position="182"/>
    </location>
</feature>
<comment type="caution">
    <text evidence="2">The sequence shown here is derived from an EMBL/GenBank/DDBJ whole genome shotgun (WGS) entry which is preliminary data.</text>
</comment>
<reference evidence="2" key="1">
    <citation type="journal article" date="2022" name="New Phytol.">
        <title>Evolutionary transition to the ectomycorrhizal habit in the genomes of a hyperdiverse lineage of mushroom-forming fungi.</title>
        <authorList>
            <person name="Looney B."/>
            <person name="Miyauchi S."/>
            <person name="Morin E."/>
            <person name="Drula E."/>
            <person name="Courty P.E."/>
            <person name="Kohler A."/>
            <person name="Kuo A."/>
            <person name="LaButti K."/>
            <person name="Pangilinan J."/>
            <person name="Lipzen A."/>
            <person name="Riley R."/>
            <person name="Andreopoulos W."/>
            <person name="He G."/>
            <person name="Johnson J."/>
            <person name="Nolan M."/>
            <person name="Tritt A."/>
            <person name="Barry K.W."/>
            <person name="Grigoriev I.V."/>
            <person name="Nagy L.G."/>
            <person name="Hibbett D."/>
            <person name="Henrissat B."/>
            <person name="Matheny P.B."/>
            <person name="Labbe J."/>
            <person name="Martin F.M."/>
        </authorList>
    </citation>
    <scope>NUCLEOTIDE SEQUENCE</scope>
    <source>
        <strain evidence="2">BPL690</strain>
    </source>
</reference>
<dbReference type="AlphaFoldDB" id="A0AAD4QHG6"/>
<accession>A0AAD4QHG6</accession>
<name>A0AAD4QHG6_9AGAM</name>
<organism evidence="2 3">
    <name type="scientific">Multifurca ochricompacta</name>
    <dbReference type="NCBI Taxonomy" id="376703"/>
    <lineage>
        <taxon>Eukaryota</taxon>
        <taxon>Fungi</taxon>
        <taxon>Dikarya</taxon>
        <taxon>Basidiomycota</taxon>
        <taxon>Agaricomycotina</taxon>
        <taxon>Agaricomycetes</taxon>
        <taxon>Russulales</taxon>
        <taxon>Russulaceae</taxon>
        <taxon>Multifurca</taxon>
    </lineage>
</organism>
<proteinExistence type="predicted"/>
<protein>
    <submittedName>
        <fullName evidence="2">Uncharacterized protein</fullName>
    </submittedName>
</protein>
<feature type="compositionally biased region" description="Basic and acidic residues" evidence="1">
    <location>
        <begin position="173"/>
        <end position="182"/>
    </location>
</feature>
<keyword evidence="3" id="KW-1185">Reference proteome</keyword>